<dbReference type="InterPro" id="IPR003593">
    <property type="entry name" value="AAA+_ATPase"/>
</dbReference>
<dbReference type="Gene3D" id="3.40.50.300">
    <property type="entry name" value="P-loop containing nucleotide triphosphate hydrolases"/>
    <property type="match status" value="1"/>
</dbReference>
<dbReference type="PROSITE" id="PS00211">
    <property type="entry name" value="ABC_TRANSPORTER_1"/>
    <property type="match status" value="1"/>
</dbReference>
<evidence type="ECO:0000256" key="2">
    <source>
        <dbReference type="ARBA" id="ARBA00022741"/>
    </source>
</evidence>
<dbReference type="InterPro" id="IPR017871">
    <property type="entry name" value="ABC_transporter-like_CS"/>
</dbReference>
<dbReference type="EMBL" id="VSSQ01030951">
    <property type="protein sequence ID" value="MPM81658.1"/>
    <property type="molecule type" value="Genomic_DNA"/>
</dbReference>
<dbReference type="InterPro" id="IPR003439">
    <property type="entry name" value="ABC_transporter-like_ATP-bd"/>
</dbReference>
<dbReference type="SUPFAM" id="SSF52540">
    <property type="entry name" value="P-loop containing nucleoside triphosphate hydrolases"/>
    <property type="match status" value="1"/>
</dbReference>
<gene>
    <name evidence="5" type="primary">tupC_5</name>
    <name evidence="5" type="ORF">SDC9_128715</name>
</gene>
<organism evidence="5">
    <name type="scientific">bioreactor metagenome</name>
    <dbReference type="NCBI Taxonomy" id="1076179"/>
    <lineage>
        <taxon>unclassified sequences</taxon>
        <taxon>metagenomes</taxon>
        <taxon>ecological metagenomes</taxon>
    </lineage>
</organism>
<name>A0A645CXU3_9ZZZZ</name>
<dbReference type="SMART" id="SM00382">
    <property type="entry name" value="AAA"/>
    <property type="match status" value="1"/>
</dbReference>
<evidence type="ECO:0000256" key="1">
    <source>
        <dbReference type="ARBA" id="ARBA00022448"/>
    </source>
</evidence>
<protein>
    <submittedName>
        <fullName evidence="5">Tungstate uptake system ATP-binding protein TupC</fullName>
    </submittedName>
</protein>
<dbReference type="PROSITE" id="PS50893">
    <property type="entry name" value="ABC_TRANSPORTER_2"/>
    <property type="match status" value="1"/>
</dbReference>
<keyword evidence="1" id="KW-0813">Transport</keyword>
<feature type="domain" description="ABC transporter" evidence="4">
    <location>
        <begin position="2"/>
        <end position="216"/>
    </location>
</feature>
<dbReference type="AlphaFoldDB" id="A0A645CXU3"/>
<dbReference type="GO" id="GO:0016887">
    <property type="term" value="F:ATP hydrolysis activity"/>
    <property type="evidence" value="ECO:0007669"/>
    <property type="project" value="InterPro"/>
</dbReference>
<keyword evidence="2" id="KW-0547">Nucleotide-binding</keyword>
<dbReference type="Pfam" id="PF00005">
    <property type="entry name" value="ABC_tran"/>
    <property type="match status" value="1"/>
</dbReference>
<evidence type="ECO:0000256" key="3">
    <source>
        <dbReference type="ARBA" id="ARBA00022840"/>
    </source>
</evidence>
<keyword evidence="3 5" id="KW-0067">ATP-binding</keyword>
<dbReference type="PANTHER" id="PTHR43423:SF1">
    <property type="entry name" value="ABC TRANSPORTER I FAMILY MEMBER 17"/>
    <property type="match status" value="1"/>
</dbReference>
<sequence length="216" mass="24222">MFELKNVKFRDILTVDELELKAQQVTCIVGKSGGGKTTLLKLLNNLISADSGTILYKGKEIDTYNPIALRREVMMLPQQTVMFSGTIRENFNKTLRFTEQEVASDEVYKDLLQQVGLKLPLEADTKDLSGGEKQRVALARVLLLHPETLLLDEPSSALDDETEDFIIGMVVDYTRKRKGTLIMVTHAMSVAERFADVTITLFDGKIQRVDKLNGTL</sequence>
<proteinExistence type="predicted"/>
<comment type="caution">
    <text evidence="5">The sequence shown here is derived from an EMBL/GenBank/DDBJ whole genome shotgun (WGS) entry which is preliminary data.</text>
</comment>
<dbReference type="PANTHER" id="PTHR43423">
    <property type="entry name" value="ABC TRANSPORTER I FAMILY MEMBER 17"/>
    <property type="match status" value="1"/>
</dbReference>
<reference evidence="5" key="1">
    <citation type="submission" date="2019-08" db="EMBL/GenBank/DDBJ databases">
        <authorList>
            <person name="Kucharzyk K."/>
            <person name="Murdoch R.W."/>
            <person name="Higgins S."/>
            <person name="Loffler F."/>
        </authorList>
    </citation>
    <scope>NUCLEOTIDE SEQUENCE</scope>
</reference>
<accession>A0A645CXU3</accession>
<dbReference type="GO" id="GO:0005524">
    <property type="term" value="F:ATP binding"/>
    <property type="evidence" value="ECO:0007669"/>
    <property type="project" value="UniProtKB-KW"/>
</dbReference>
<evidence type="ECO:0000313" key="5">
    <source>
        <dbReference type="EMBL" id="MPM81658.1"/>
    </source>
</evidence>
<evidence type="ECO:0000259" key="4">
    <source>
        <dbReference type="PROSITE" id="PS50893"/>
    </source>
</evidence>
<dbReference type="InterPro" id="IPR027417">
    <property type="entry name" value="P-loop_NTPase"/>
</dbReference>